<dbReference type="GO" id="GO:0003824">
    <property type="term" value="F:catalytic activity"/>
    <property type="evidence" value="ECO:0007669"/>
    <property type="project" value="InterPro"/>
</dbReference>
<feature type="compositionally biased region" description="Low complexity" evidence="1">
    <location>
        <begin position="13"/>
        <end position="25"/>
    </location>
</feature>
<dbReference type="InterPro" id="IPR050410">
    <property type="entry name" value="CCR4/nocturin_mRNA_transcr"/>
</dbReference>
<dbReference type="Pfam" id="PF03372">
    <property type="entry name" value="Exo_endo_phos"/>
    <property type="match status" value="1"/>
</dbReference>
<dbReference type="AlphaFoldDB" id="A0A2I4FT05"/>
<dbReference type="PANTHER" id="PTHR12121:SF85">
    <property type="entry name" value="CARBON CATABOLITE REPRESSOR PROTEIN 4 HOMOLOG 6"/>
    <property type="match status" value="1"/>
</dbReference>
<sequence length="830" mass="92679">MRRFRPAAATDISSTTMSSRPTSRGGRWRGFSDRSHTGGRGQGDHFVTGDSHFRSVRDANLGFRRGDSASFADQTGFRPPPLSPRPHPYAQNAQFRQPPPPAYNNQSQRYRQPPLYNNQSQQFRQHLRFDPNQAFRPPQQFRPKPLDYRNWEHATQAPPPNCERFVVLSYNILADYLAINHRSKLYFHIPRHMLDWEWRKKNILFELGLWSADVMCFQEVDRFQELEEELKLRGYSGIWKMRTGTPVDGCAIFWRMSRFKFLHEESIEFSKLGLRDNVAQICVLESVNKNSSEETLALPISSKGSSKVVVCNIHVLYNPKRGEIKLGQVRALLNRAHSVSKLWDDAPVVICGDFNCTPKSPLYNFISGRKLDLSGVGRDKVSGQATAEISAQRSYNSNYGTGSTNHSSNDPSLTDRMEVDNKVSVSVSDKKLDDLEYTENSVPGMSNSQLERVNTVLDASDESCFDTQRGKDGGAPHDEARKETQQIAVDGFKELYESSFCDAVDGARGDSSASHSEGWFSEKYTHPVASDHEEVYSNVIHSGYSEEVNAPPQSHDGSLSEFAESNENVENVVEVFPPGNTSSHLVGNDDYASSLSQYQASISCPSTSIDIIADEKLDTLSLNEPDKAVAEDGDVGEDESTFLSSLHDTEDVFRSDFDQLRSNLAVSDHSKELESFPHNSPSNSVSNEIENDLSPSLDSEAVAMENTAYDPSSWTPMEIEMATGNADCTLLEHPLMLSSTYTEVKDCSGTRDSNGEPLVTSYNRCFLGTVDYIWRSEGLQTVRALAPIPNHAMQWTPGFPTKKWGSDHIALAAELVLVKDGGNNHNSESL</sequence>
<dbReference type="Gramene" id="Jr11_28960_p1">
    <property type="protein sequence ID" value="cds.Jr11_28960_p1"/>
    <property type="gene ID" value="Jr11_28960"/>
</dbReference>
<accession>A0A2I4FT05</accession>
<proteinExistence type="predicted"/>
<feature type="compositionally biased region" description="Pro residues" evidence="1">
    <location>
        <begin position="78"/>
        <end position="87"/>
    </location>
</feature>
<feature type="compositionally biased region" description="Polar residues" evidence="1">
    <location>
        <begin position="103"/>
        <end position="113"/>
    </location>
</feature>
<dbReference type="Gene3D" id="3.60.10.10">
    <property type="entry name" value="Endonuclease/exonuclease/phosphatase"/>
    <property type="match status" value="2"/>
</dbReference>
<gene>
    <name evidence="4" type="primary">LOC109001800</name>
</gene>
<protein>
    <submittedName>
        <fullName evidence="4">Carbon catabolite repressor protein 4 homolog 6 isoform X1</fullName>
    </submittedName>
</protein>
<dbReference type="GO" id="GO:0003730">
    <property type="term" value="F:mRNA 3'-UTR binding"/>
    <property type="evidence" value="ECO:0000318"/>
    <property type="project" value="GO_Central"/>
</dbReference>
<evidence type="ECO:0000313" key="3">
    <source>
        <dbReference type="Proteomes" id="UP000235220"/>
    </source>
</evidence>
<feature type="region of interest" description="Disordered" evidence="1">
    <location>
        <begin position="65"/>
        <end position="113"/>
    </location>
</feature>
<dbReference type="KEGG" id="jre:109001800"/>
<evidence type="ECO:0000313" key="4">
    <source>
        <dbReference type="RefSeq" id="XP_018834773.1"/>
    </source>
</evidence>
<dbReference type="RefSeq" id="XP_018834773.1">
    <property type="nucleotide sequence ID" value="XM_018979228.2"/>
</dbReference>
<dbReference type="Proteomes" id="UP000235220">
    <property type="component" value="Chromosome 11"/>
</dbReference>
<keyword evidence="3" id="KW-1185">Reference proteome</keyword>
<evidence type="ECO:0000256" key="1">
    <source>
        <dbReference type="SAM" id="MobiDB-lite"/>
    </source>
</evidence>
<feature type="region of interest" description="Disordered" evidence="1">
    <location>
        <begin position="671"/>
        <end position="691"/>
    </location>
</feature>
<dbReference type="OrthoDB" id="428734at2759"/>
<dbReference type="PANTHER" id="PTHR12121">
    <property type="entry name" value="CARBON CATABOLITE REPRESSOR PROTEIN 4"/>
    <property type="match status" value="1"/>
</dbReference>
<evidence type="ECO:0000259" key="2">
    <source>
        <dbReference type="Pfam" id="PF03372"/>
    </source>
</evidence>
<dbReference type="InterPro" id="IPR005135">
    <property type="entry name" value="Endo/exonuclease/phosphatase"/>
</dbReference>
<reference evidence="4" key="1">
    <citation type="submission" date="2025-08" db="UniProtKB">
        <authorList>
            <consortium name="RefSeq"/>
        </authorList>
    </citation>
    <scope>IDENTIFICATION</scope>
    <source>
        <tissue evidence="4">Leaves</tissue>
    </source>
</reference>
<organism evidence="3 4">
    <name type="scientific">Juglans regia</name>
    <name type="common">English walnut</name>
    <dbReference type="NCBI Taxonomy" id="51240"/>
    <lineage>
        <taxon>Eukaryota</taxon>
        <taxon>Viridiplantae</taxon>
        <taxon>Streptophyta</taxon>
        <taxon>Embryophyta</taxon>
        <taxon>Tracheophyta</taxon>
        <taxon>Spermatophyta</taxon>
        <taxon>Magnoliopsida</taxon>
        <taxon>eudicotyledons</taxon>
        <taxon>Gunneridae</taxon>
        <taxon>Pentapetalae</taxon>
        <taxon>rosids</taxon>
        <taxon>fabids</taxon>
        <taxon>Fagales</taxon>
        <taxon>Juglandaceae</taxon>
        <taxon>Juglans</taxon>
    </lineage>
</organism>
<feature type="compositionally biased region" description="Polar residues" evidence="1">
    <location>
        <begin position="384"/>
        <end position="412"/>
    </location>
</feature>
<dbReference type="GeneID" id="109001800"/>
<dbReference type="FunCoup" id="A0A2I4FT05">
    <property type="interactions" value="4439"/>
</dbReference>
<dbReference type="SUPFAM" id="SSF56219">
    <property type="entry name" value="DNase I-like"/>
    <property type="match status" value="1"/>
</dbReference>
<name>A0A2I4FT05_JUGRE</name>
<feature type="region of interest" description="Disordered" evidence="1">
    <location>
        <begin position="1"/>
        <end position="51"/>
    </location>
</feature>
<feature type="compositionally biased region" description="Polar residues" evidence="1">
    <location>
        <begin position="677"/>
        <end position="691"/>
    </location>
</feature>
<feature type="region of interest" description="Disordered" evidence="1">
    <location>
        <begin position="384"/>
        <end position="417"/>
    </location>
</feature>
<dbReference type="InterPro" id="IPR036691">
    <property type="entry name" value="Endo/exonu/phosph_ase_sf"/>
</dbReference>
<feature type="domain" description="Endonuclease/exonuclease/phosphatase" evidence="2">
    <location>
        <begin position="209"/>
        <end position="411"/>
    </location>
</feature>